<keyword evidence="2" id="KW-1185">Reference proteome</keyword>
<dbReference type="EMBL" id="FXTQ01000001">
    <property type="protein sequence ID" value="SMO33597.1"/>
    <property type="molecule type" value="Genomic_DNA"/>
</dbReference>
<dbReference type="InterPro" id="IPR009003">
    <property type="entry name" value="Peptidase_S1_PA"/>
</dbReference>
<evidence type="ECO:0000313" key="2">
    <source>
        <dbReference type="Proteomes" id="UP000319267"/>
    </source>
</evidence>
<dbReference type="Proteomes" id="UP000319267">
    <property type="component" value="Unassembled WGS sequence"/>
</dbReference>
<sequence length="260" mass="28949">MAEQEKKTKEIISPNRFRNLYDMYGAGVAYITILDKNGDEGIGSCFHIGDNVFITARHVVENCTIKEIGTTVHQRRLFETEDTHSSGMVKVSLDYTPKTTCNFKGPYFHPDEKIDIAALIIEDLNCPTLLLGDHLDDWLGDEFLLSNAIIMGYPIIPFSSHPILVVSKCEINAIVDKYTGGHPHFILSTMARGGFSGGAVISENGFVLGIAVESLISNHQPTELGYTSVMSVEAIYNCISHHRIVPKSIDLRWDGFWNKE</sequence>
<dbReference type="SUPFAM" id="SSF50494">
    <property type="entry name" value="Trypsin-like serine proteases"/>
    <property type="match status" value="1"/>
</dbReference>
<evidence type="ECO:0000313" key="1">
    <source>
        <dbReference type="EMBL" id="SMO33597.1"/>
    </source>
</evidence>
<proteinExistence type="predicted"/>
<dbReference type="AlphaFoldDB" id="A0A521AFM8"/>
<dbReference type="Gene3D" id="2.40.10.120">
    <property type="match status" value="1"/>
</dbReference>
<protein>
    <submittedName>
        <fullName evidence="1">Trypsin-like peptidase domain-containing protein</fullName>
    </submittedName>
</protein>
<dbReference type="Pfam" id="PF13365">
    <property type="entry name" value="Trypsin_2"/>
    <property type="match status" value="1"/>
</dbReference>
<name>A0A521AFM8_9FLAO</name>
<organism evidence="1 2">
    <name type="scientific">Flavobacterium nitrogenifigens</name>
    <dbReference type="NCBI Taxonomy" id="1617283"/>
    <lineage>
        <taxon>Bacteria</taxon>
        <taxon>Pseudomonadati</taxon>
        <taxon>Bacteroidota</taxon>
        <taxon>Flavobacteriia</taxon>
        <taxon>Flavobacteriales</taxon>
        <taxon>Flavobacteriaceae</taxon>
        <taxon>Flavobacterium</taxon>
    </lineage>
</organism>
<dbReference type="OrthoDB" id="4774215at2"/>
<accession>A0A521AFM8</accession>
<reference evidence="1 2" key="1">
    <citation type="submission" date="2017-05" db="EMBL/GenBank/DDBJ databases">
        <authorList>
            <person name="Varghese N."/>
            <person name="Submissions S."/>
        </authorList>
    </citation>
    <scope>NUCLEOTIDE SEQUENCE [LARGE SCALE GENOMIC DNA]</scope>
    <source>
        <strain evidence="1 2">DSM 29982</strain>
    </source>
</reference>
<gene>
    <name evidence="1" type="ORF">SAMN06265220_10194</name>
</gene>